<dbReference type="EMBL" id="JPIT01000009">
    <property type="protein sequence ID" value="KIO46440.1"/>
    <property type="molecule type" value="Genomic_DNA"/>
</dbReference>
<name>A0AB34R4Z6_9PORP</name>
<proteinExistence type="predicted"/>
<comment type="caution">
    <text evidence="1">The sequence shown here is derived from an EMBL/GenBank/DDBJ whole genome shotgun (WGS) entry which is preliminary data.</text>
</comment>
<evidence type="ECO:0000313" key="2">
    <source>
        <dbReference type="Proteomes" id="UP000031937"/>
    </source>
</evidence>
<reference evidence="1 2" key="1">
    <citation type="submission" date="2014-07" db="EMBL/GenBank/DDBJ databases">
        <title>Porphyromonadaceae bacterium OUH 334697 = ATCC BAA-2682 = DSM 28341 draft genome.</title>
        <authorList>
            <person name="Sydenham T.V."/>
            <person name="Hasman H."/>
            <person name="Justesen U.S."/>
        </authorList>
    </citation>
    <scope>NUCLEOTIDE SEQUENCE [LARGE SCALE GENOMIC DNA]</scope>
    <source>
        <strain evidence="1 2">OUH 334697</strain>
    </source>
</reference>
<evidence type="ECO:0000313" key="1">
    <source>
        <dbReference type="EMBL" id="KIO46440.1"/>
    </source>
</evidence>
<dbReference type="Proteomes" id="UP000031937">
    <property type="component" value="Unassembled WGS sequence"/>
</dbReference>
<gene>
    <name evidence="1" type="ORF">IE90_03510</name>
</gene>
<protein>
    <submittedName>
        <fullName evidence="1">Uncharacterized protein</fullName>
    </submittedName>
</protein>
<dbReference type="AlphaFoldDB" id="A0AB34R4Z6"/>
<organism evidence="1 2">
    <name type="scientific">Sanguibacteroides justesenii</name>
    <dbReference type="NCBI Taxonomy" id="1547597"/>
    <lineage>
        <taxon>Bacteria</taxon>
        <taxon>Pseudomonadati</taxon>
        <taxon>Bacteroidota</taxon>
        <taxon>Bacteroidia</taxon>
        <taxon>Bacteroidales</taxon>
        <taxon>Porphyromonadaceae</taxon>
        <taxon>Sanguibacteroides</taxon>
    </lineage>
</organism>
<accession>A0AB34R4Z6</accession>
<sequence>MSLVTGIILNFRVIKVIFKRYRGLISAHKSVKSVKIWNEIKPLLVKKILILFLRREILFE</sequence>